<reference evidence="2 3" key="1">
    <citation type="journal article" date="2016" name="Nat. Commun.">
        <title>Thousands of microbial genomes shed light on interconnected biogeochemical processes in an aquifer system.</title>
        <authorList>
            <person name="Anantharaman K."/>
            <person name="Brown C.T."/>
            <person name="Hug L.A."/>
            <person name="Sharon I."/>
            <person name="Castelle C.J."/>
            <person name="Probst A.J."/>
            <person name="Thomas B.C."/>
            <person name="Singh A."/>
            <person name="Wilkins M.J."/>
            <person name="Karaoz U."/>
            <person name="Brodie E.L."/>
            <person name="Williams K.H."/>
            <person name="Hubbard S.S."/>
            <person name="Banfield J.F."/>
        </authorList>
    </citation>
    <scope>NUCLEOTIDE SEQUENCE [LARGE SCALE GENOMIC DNA]</scope>
</reference>
<evidence type="ECO:0000313" key="2">
    <source>
        <dbReference type="EMBL" id="OGY59432.1"/>
    </source>
</evidence>
<accession>A0A1G1Z475</accession>
<proteinExistence type="predicted"/>
<gene>
    <name evidence="2" type="ORF">A3F24_00840</name>
</gene>
<dbReference type="STRING" id="1797689.A3F24_00840"/>
<keyword evidence="1" id="KW-0472">Membrane</keyword>
<dbReference type="AlphaFoldDB" id="A0A1G1Z475"/>
<feature type="transmembrane region" description="Helical" evidence="1">
    <location>
        <begin position="114"/>
        <end position="134"/>
    </location>
</feature>
<feature type="transmembrane region" description="Helical" evidence="1">
    <location>
        <begin position="41"/>
        <end position="64"/>
    </location>
</feature>
<dbReference type="Proteomes" id="UP000178515">
    <property type="component" value="Unassembled WGS sequence"/>
</dbReference>
<sequence>MTSAFSFGTSFVASFFSHFALDRIPHADWAFVEGEVDRRKLFLIAFVDVGLAVAVWLITSWAFFEITFGGFFCSFAACAPDLNKFIKFPAIINNLHELAHHSWRKNGNNDGLPAWQLGFVAMIILAAILSKALGS</sequence>
<evidence type="ECO:0000256" key="1">
    <source>
        <dbReference type="SAM" id="Phobius"/>
    </source>
</evidence>
<keyword evidence="1" id="KW-0812">Transmembrane</keyword>
<evidence type="ECO:0000313" key="3">
    <source>
        <dbReference type="Proteomes" id="UP000178515"/>
    </source>
</evidence>
<dbReference type="EMBL" id="MHIX01000015">
    <property type="protein sequence ID" value="OGY59432.1"/>
    <property type="molecule type" value="Genomic_DNA"/>
</dbReference>
<name>A0A1G1Z475_9BACT</name>
<organism evidence="2 3">
    <name type="scientific">Candidatus Colwellbacteria bacterium RIFCSPHIGHO2_12_FULL_44_17</name>
    <dbReference type="NCBI Taxonomy" id="1797689"/>
    <lineage>
        <taxon>Bacteria</taxon>
        <taxon>Candidatus Colwelliibacteriota</taxon>
    </lineage>
</organism>
<comment type="caution">
    <text evidence="2">The sequence shown here is derived from an EMBL/GenBank/DDBJ whole genome shotgun (WGS) entry which is preliminary data.</text>
</comment>
<keyword evidence="1" id="KW-1133">Transmembrane helix</keyword>
<protein>
    <submittedName>
        <fullName evidence="2">Uncharacterized protein</fullName>
    </submittedName>
</protein>